<keyword evidence="3" id="KW-1133">Transmembrane helix</keyword>
<feature type="compositionally biased region" description="Polar residues" evidence="2">
    <location>
        <begin position="1149"/>
        <end position="1158"/>
    </location>
</feature>
<feature type="coiled-coil region" evidence="1">
    <location>
        <begin position="97"/>
        <end position="138"/>
    </location>
</feature>
<sequence length="1403" mass="144941">MSTIGYATLQVIPSIQNVTGEVGKGLSGMDALGRKAGVTLGEGIASGVESSKARVQKATDQVAKARDKEADAAGKVRVAEAQLNALRDKGITDAGRLAAAEEKQAKAKRDLAATSKSTESAVESLAAAERDLAEASDQAGQAMKGANDSALLSSEGFKKFGLAVGAGVIAAGAGLYKIGEVFDDVADTIRIGTGATGANLDALTDVAKRVGTQVPAEFGAIGQSVADLNTRLGLTGPELEQVSAQVMELANIGDPVDINALSGAMSAFSVESSQTSETLDQLFRVSQATGVPVGKLAETAMKGAPALKQFGFDAAGSAGLIGSLDKAGLDADKMLAAMTRSLGSFSKEAGKPAKEALYGAVQEIGKFTAAGNDAAAIDMAGKLFGTRGAAQFVDAVKQGKFSVDDFVSATGAGSDTIRGAAEETRDFADNWDLLRNRSMAALEPVASRLFGIIGTGMGFIADTAVPALESMANWMGRNEPIMIAVAGVLGALLIPAIINSGTQATIAGAKTVAAWIATGMRAMWSAGVQVAQAALVVASWIAKGVAAAAQGAIVAGAWVATQAKAIWSAAIQVAQGALVIGSWVAQSLAAGLEAAKVVAAWVATQAKAAWSAGIHVAQGALVVGSWIAMGAGAVAQSAVVAAAWVASVARAGVATAATVAYAVAQGTVTAATGLWTAAQWLLNSAFLANPLTWIVVGIMALIAAVVLIATKTTWFQTLWNAVWNGIKTVANVVWTAIKGYFMFWIGLYKKVGEGAMWLWNNAIVPAWNGIKAAFQIAADFIGGVVESIKQFFQGVADKAGQVKDWIVEKWDALVGFFTSLPGRVTSALGSLWDGLKDGFKGALNWIIDAWNNFKIEIKLPSILGGKQITIDTPNLPRLATGGAVRGPGTGTSDDVLMWGSNGEHMWTAREVAAAGGHGGVQQLRAAALAGDLPAYATGGPIGGEPYGLPAGGSSDFPQWVRDLESEYGVTASTYAGHQEGDRNEAGYAPNPEGLNRGIDWGGPVDAMQRFAQFALSAAPDSEGLEQIIWQNPQTGEKIGWAGRSDVSSSGYYASDYGGHQDHVHTRQATAWPTKPAPDVAPTPEAPVAPADPTSPTESPSTTQPARMKSFRELGQDVGGIMADGLAETLGLPSWITDPGNAVGVDDGSNVRTSGTDEPTPTPGITPDPAPVAPAATSTRPDGWEGYSYDITKAAQDLGLPKRAAIIGNGTALVESGDPMKMWANNAVPESLSFPHDAVGSDHDSVGLFQQRDNGAWGTIEERMSPSGSAKLFYNALGNVPGWEQMDMGAAAQAVQRSAFPDRYAAMMPRAEELVDEAALFDTGGVWEPGTWGYNGLREPEMVLRADHWSSVDDQTAAVRDLVSAGRSGNTTNINVQGLTAGDIVAEFARHQWRGAGGYGSRGR</sequence>
<feature type="transmembrane region" description="Helical" evidence="3">
    <location>
        <begin position="480"/>
        <end position="498"/>
    </location>
</feature>
<evidence type="ECO:0000313" key="6">
    <source>
        <dbReference type="Proteomes" id="UP001589783"/>
    </source>
</evidence>
<keyword evidence="1" id="KW-0175">Coiled coil</keyword>
<dbReference type="RefSeq" id="WP_382362303.1">
    <property type="nucleotide sequence ID" value="NZ_JBHLWV010000016.1"/>
</dbReference>
<evidence type="ECO:0000256" key="2">
    <source>
        <dbReference type="SAM" id="MobiDB-lite"/>
    </source>
</evidence>
<accession>A0ABV6H6H3</accession>
<keyword evidence="6" id="KW-1185">Reference proteome</keyword>
<keyword evidence="3" id="KW-0812">Transmembrane</keyword>
<dbReference type="EMBL" id="JBHLWV010000016">
    <property type="protein sequence ID" value="MFC0314480.1"/>
    <property type="molecule type" value="Genomic_DNA"/>
</dbReference>
<dbReference type="Proteomes" id="UP001589783">
    <property type="component" value="Unassembled WGS sequence"/>
</dbReference>
<name>A0ABV6H6H3_9ACTN</name>
<feature type="compositionally biased region" description="Pro residues" evidence="2">
    <location>
        <begin position="1159"/>
        <end position="1171"/>
    </location>
</feature>
<feature type="region of interest" description="Disordered" evidence="2">
    <location>
        <begin position="1063"/>
        <end position="1105"/>
    </location>
</feature>
<feature type="compositionally biased region" description="Pro residues" evidence="2">
    <location>
        <begin position="1074"/>
        <end position="1086"/>
    </location>
</feature>
<dbReference type="Pfam" id="PF10145">
    <property type="entry name" value="PhageMin_Tail"/>
    <property type="match status" value="1"/>
</dbReference>
<feature type="transmembrane region" description="Helical" evidence="3">
    <location>
        <begin position="729"/>
        <end position="748"/>
    </location>
</feature>
<comment type="caution">
    <text evidence="5">The sequence shown here is derived from an EMBL/GenBank/DDBJ whole genome shotgun (WGS) entry which is preliminary data.</text>
</comment>
<feature type="transmembrane region" description="Helical" evidence="3">
    <location>
        <begin position="690"/>
        <end position="709"/>
    </location>
</feature>
<reference evidence="5 6" key="1">
    <citation type="submission" date="2024-09" db="EMBL/GenBank/DDBJ databases">
        <authorList>
            <person name="Sun Q."/>
            <person name="Mori K."/>
        </authorList>
    </citation>
    <scope>NUCLEOTIDE SEQUENCE [LARGE SCALE GENOMIC DNA]</scope>
    <source>
        <strain evidence="5 6">CCM 7957</strain>
    </source>
</reference>
<evidence type="ECO:0000256" key="1">
    <source>
        <dbReference type="SAM" id="Coils"/>
    </source>
</evidence>
<evidence type="ECO:0000313" key="5">
    <source>
        <dbReference type="EMBL" id="MFC0314480.1"/>
    </source>
</evidence>
<feature type="transmembrane region" description="Helical" evidence="3">
    <location>
        <begin position="623"/>
        <end position="646"/>
    </location>
</feature>
<evidence type="ECO:0000259" key="4">
    <source>
        <dbReference type="Pfam" id="PF10145"/>
    </source>
</evidence>
<protein>
    <submittedName>
        <fullName evidence="5">Phage tail tape measure protein</fullName>
    </submittedName>
</protein>
<organism evidence="5 6">
    <name type="scientific">Gordonia phosphorivorans</name>
    <dbReference type="NCBI Taxonomy" id="1056982"/>
    <lineage>
        <taxon>Bacteria</taxon>
        <taxon>Bacillati</taxon>
        <taxon>Actinomycetota</taxon>
        <taxon>Actinomycetes</taxon>
        <taxon>Mycobacteriales</taxon>
        <taxon>Gordoniaceae</taxon>
        <taxon>Gordonia</taxon>
    </lineage>
</organism>
<gene>
    <name evidence="5" type="ORF">ACFFJD_06405</name>
</gene>
<proteinExistence type="predicted"/>
<feature type="region of interest" description="Disordered" evidence="2">
    <location>
        <begin position="973"/>
        <end position="994"/>
    </location>
</feature>
<keyword evidence="3" id="KW-0472">Membrane</keyword>
<evidence type="ECO:0000256" key="3">
    <source>
        <dbReference type="SAM" id="Phobius"/>
    </source>
</evidence>
<feature type="domain" description="Phage tail tape measure protein" evidence="4">
    <location>
        <begin position="205"/>
        <end position="384"/>
    </location>
</feature>
<feature type="region of interest" description="Disordered" evidence="2">
    <location>
        <begin position="1141"/>
        <end position="1183"/>
    </location>
</feature>
<feature type="compositionally biased region" description="Low complexity" evidence="2">
    <location>
        <begin position="1087"/>
        <end position="1105"/>
    </location>
</feature>
<feature type="transmembrane region" description="Helical" evidence="3">
    <location>
        <begin position="658"/>
        <end position="678"/>
    </location>
</feature>
<dbReference type="InterPro" id="IPR010090">
    <property type="entry name" value="Phage_tape_meas"/>
</dbReference>